<keyword evidence="1" id="KW-1133">Transmembrane helix</keyword>
<dbReference type="Proteomes" id="UP000039541">
    <property type="component" value="Unassembled WGS sequence"/>
</dbReference>
<keyword evidence="1" id="KW-0812">Transmembrane</keyword>
<dbReference type="EMBL" id="CQPC01000011">
    <property type="protein sequence ID" value="CNT84411.1"/>
    <property type="molecule type" value="Genomic_DNA"/>
</dbReference>
<proteinExistence type="predicted"/>
<dbReference type="AlphaFoldDB" id="A0A655BWY4"/>
<evidence type="ECO:0000313" key="3">
    <source>
        <dbReference type="Proteomes" id="UP000039541"/>
    </source>
</evidence>
<organism evidence="2 3">
    <name type="scientific">Salmonella enterica subsp. enterica serovar Bovismorbificans</name>
    <dbReference type="NCBI Taxonomy" id="58097"/>
    <lineage>
        <taxon>Bacteria</taxon>
        <taxon>Pseudomonadati</taxon>
        <taxon>Pseudomonadota</taxon>
        <taxon>Gammaproteobacteria</taxon>
        <taxon>Enterobacterales</taxon>
        <taxon>Enterobacteriaceae</taxon>
        <taxon>Salmonella</taxon>
    </lineage>
</organism>
<evidence type="ECO:0000313" key="2">
    <source>
        <dbReference type="EMBL" id="CNT84411.1"/>
    </source>
</evidence>
<evidence type="ECO:0000256" key="1">
    <source>
        <dbReference type="SAM" id="Phobius"/>
    </source>
</evidence>
<name>A0A655BWY4_SALET</name>
<reference evidence="2 3" key="1">
    <citation type="submission" date="2015-03" db="EMBL/GenBank/DDBJ databases">
        <authorList>
            <consortium name="Pathogen Informatics"/>
        </authorList>
    </citation>
    <scope>NUCLEOTIDE SEQUENCE [LARGE SCALE GENOMIC DNA]</scope>
    <source>
        <strain evidence="2 3">3476</strain>
    </source>
</reference>
<gene>
    <name evidence="2" type="ORF">ERS008202_01180</name>
</gene>
<feature type="transmembrane region" description="Helical" evidence="1">
    <location>
        <begin position="6"/>
        <end position="24"/>
    </location>
</feature>
<protein>
    <submittedName>
        <fullName evidence="2">Uncharacterized protein</fullName>
    </submittedName>
</protein>
<keyword evidence="1" id="KW-0472">Membrane</keyword>
<accession>A0A655BWY4</accession>
<sequence>MPSVAITPVMTLIFFIVPNIPYFVDGMINIG</sequence>